<dbReference type="InterPro" id="IPR000792">
    <property type="entry name" value="Tscrpt_reg_LuxR_C"/>
</dbReference>
<dbReference type="EMBL" id="BSDI01000007">
    <property type="protein sequence ID" value="GLH96345.1"/>
    <property type="molecule type" value="Genomic_DNA"/>
</dbReference>
<evidence type="ECO:0000313" key="4">
    <source>
        <dbReference type="Proteomes" id="UP001144280"/>
    </source>
</evidence>
<gene>
    <name evidence="3" type="ORF">Pa4123_16190</name>
</gene>
<keyword evidence="1" id="KW-0238">DNA-binding</keyword>
<dbReference type="RefSeq" id="WP_281893540.1">
    <property type="nucleotide sequence ID" value="NZ_BSDI01000007.1"/>
</dbReference>
<dbReference type="PRINTS" id="PR00038">
    <property type="entry name" value="HTHLUXR"/>
</dbReference>
<name>A0ABQ5QST5_9ACTN</name>
<dbReference type="PROSITE" id="PS00622">
    <property type="entry name" value="HTH_LUXR_1"/>
    <property type="match status" value="1"/>
</dbReference>
<evidence type="ECO:0000313" key="3">
    <source>
        <dbReference type="EMBL" id="GLH96345.1"/>
    </source>
</evidence>
<dbReference type="PROSITE" id="PS50043">
    <property type="entry name" value="HTH_LUXR_2"/>
    <property type="match status" value="2"/>
</dbReference>
<feature type="domain" description="HTH luxR-type" evidence="2">
    <location>
        <begin position="132"/>
        <end position="197"/>
    </location>
</feature>
<evidence type="ECO:0000259" key="2">
    <source>
        <dbReference type="PROSITE" id="PS50043"/>
    </source>
</evidence>
<dbReference type="InterPro" id="IPR036388">
    <property type="entry name" value="WH-like_DNA-bd_sf"/>
</dbReference>
<dbReference type="SUPFAM" id="SSF52172">
    <property type="entry name" value="CheY-like"/>
    <property type="match status" value="1"/>
</dbReference>
<dbReference type="PANTHER" id="PTHR43214">
    <property type="entry name" value="TWO-COMPONENT RESPONSE REGULATOR"/>
    <property type="match status" value="1"/>
</dbReference>
<dbReference type="PANTHER" id="PTHR43214:SF43">
    <property type="entry name" value="TWO-COMPONENT RESPONSE REGULATOR"/>
    <property type="match status" value="1"/>
</dbReference>
<accession>A0ABQ5QST5</accession>
<protein>
    <recommendedName>
        <fullName evidence="2">HTH luxR-type domain-containing protein</fullName>
    </recommendedName>
</protein>
<reference evidence="3" key="1">
    <citation type="submission" date="2022-12" db="EMBL/GenBank/DDBJ databases">
        <title>New Phytohabitans aurantiacus sp. RD004123 nov., an actinomycete isolated from soil.</title>
        <authorList>
            <person name="Triningsih D.W."/>
            <person name="Harunari E."/>
            <person name="Igarashi Y."/>
        </authorList>
    </citation>
    <scope>NUCLEOTIDE SEQUENCE</scope>
    <source>
        <strain evidence="3">RD004123</strain>
    </source>
</reference>
<dbReference type="InterPro" id="IPR011006">
    <property type="entry name" value="CheY-like_superfamily"/>
</dbReference>
<dbReference type="SMART" id="SM00421">
    <property type="entry name" value="HTH_LUXR"/>
    <property type="match status" value="2"/>
</dbReference>
<proteinExistence type="predicted"/>
<feature type="domain" description="HTH luxR-type" evidence="2">
    <location>
        <begin position="359"/>
        <end position="424"/>
    </location>
</feature>
<dbReference type="SUPFAM" id="SSF46894">
    <property type="entry name" value="C-terminal effector domain of the bipartite response regulators"/>
    <property type="match status" value="2"/>
</dbReference>
<keyword evidence="4" id="KW-1185">Reference proteome</keyword>
<dbReference type="Gene3D" id="1.10.10.10">
    <property type="entry name" value="Winged helix-like DNA-binding domain superfamily/Winged helix DNA-binding domain"/>
    <property type="match status" value="1"/>
</dbReference>
<dbReference type="InterPro" id="IPR039420">
    <property type="entry name" value="WalR-like"/>
</dbReference>
<dbReference type="InterPro" id="IPR016032">
    <property type="entry name" value="Sig_transdc_resp-reg_C-effctor"/>
</dbReference>
<organism evidence="3 4">
    <name type="scientific">Phytohabitans aurantiacus</name>
    <dbReference type="NCBI Taxonomy" id="3016789"/>
    <lineage>
        <taxon>Bacteria</taxon>
        <taxon>Bacillati</taxon>
        <taxon>Actinomycetota</taxon>
        <taxon>Actinomycetes</taxon>
        <taxon>Micromonosporales</taxon>
        <taxon>Micromonosporaceae</taxon>
    </lineage>
</organism>
<comment type="caution">
    <text evidence="3">The sequence shown here is derived from an EMBL/GenBank/DDBJ whole genome shotgun (WGS) entry which is preliminary data.</text>
</comment>
<dbReference type="Pfam" id="PF00196">
    <property type="entry name" value="GerE"/>
    <property type="match status" value="2"/>
</dbReference>
<dbReference type="CDD" id="cd06170">
    <property type="entry name" value="LuxR_C_like"/>
    <property type="match status" value="2"/>
</dbReference>
<sequence length="440" mass="46757">MGRGSGQGTSRIAVCSSDQLRRDALAAYLGGLPDFTVVGRVVDGHHLIPLVELERPHIVLIDGGRRPGASTPTIQVLHARQPATRLVLAYERLSTEEFAGVRESGVVAVVPYAHGLGGLVTVLRGLATGVEVTGKGVGLTGRQREILLLVASGHQVTEIAEMLAISPGTVENHKRRLYAKLSATSAAHAVARAASLGLIDSTPAARTGRPGSEPRAEGDHATLALVVGHASAVLDRAVTILIRHGIGVVREHCPQATTQVHWNRSHRGPVVRVLVDPTAEQWRVGATLGWSAVMVHDGRVDRRAMGEALANGVLALVHADHVESRLMPAMHLAAGGYLVMDPASSGLFIDSMWNWSADLPPMTPRLTAREHDILRLIGRNQTVRQTARALGIAMKTVENAQGHLFSKLGVHNRAAALAKAYTLGLLQPTDALLDARALLT</sequence>
<dbReference type="Proteomes" id="UP001144280">
    <property type="component" value="Unassembled WGS sequence"/>
</dbReference>
<dbReference type="Gene3D" id="3.40.50.2300">
    <property type="match status" value="1"/>
</dbReference>
<evidence type="ECO:0000256" key="1">
    <source>
        <dbReference type="ARBA" id="ARBA00023125"/>
    </source>
</evidence>